<organism evidence="3 4">
    <name type="scientific">Porites evermanni</name>
    <dbReference type="NCBI Taxonomy" id="104178"/>
    <lineage>
        <taxon>Eukaryota</taxon>
        <taxon>Metazoa</taxon>
        <taxon>Cnidaria</taxon>
        <taxon>Anthozoa</taxon>
        <taxon>Hexacorallia</taxon>
        <taxon>Scleractinia</taxon>
        <taxon>Fungiina</taxon>
        <taxon>Poritidae</taxon>
        <taxon>Porites</taxon>
    </lineage>
</organism>
<accession>A0ABN8LUH6</accession>
<proteinExistence type="predicted"/>
<evidence type="ECO:0000256" key="2">
    <source>
        <dbReference type="SAM" id="MobiDB-lite"/>
    </source>
</evidence>
<feature type="compositionally biased region" description="Basic and acidic residues" evidence="2">
    <location>
        <begin position="15"/>
        <end position="30"/>
    </location>
</feature>
<feature type="region of interest" description="Disordered" evidence="2">
    <location>
        <begin position="1"/>
        <end position="95"/>
    </location>
</feature>
<keyword evidence="4" id="KW-1185">Reference proteome</keyword>
<protein>
    <recommendedName>
        <fullName evidence="5">BEN domain-containing protein</fullName>
    </recommendedName>
</protein>
<comment type="caution">
    <text evidence="3">The sequence shown here is derived from an EMBL/GenBank/DDBJ whole genome shotgun (WGS) entry which is preliminary data.</text>
</comment>
<gene>
    <name evidence="3" type="ORF">PEVE_00002692</name>
</gene>
<evidence type="ECO:0008006" key="5">
    <source>
        <dbReference type="Google" id="ProtNLM"/>
    </source>
</evidence>
<feature type="coiled-coil region" evidence="1">
    <location>
        <begin position="336"/>
        <end position="363"/>
    </location>
</feature>
<evidence type="ECO:0000313" key="3">
    <source>
        <dbReference type="EMBL" id="CAH3019469.1"/>
    </source>
</evidence>
<evidence type="ECO:0000313" key="4">
    <source>
        <dbReference type="Proteomes" id="UP001159427"/>
    </source>
</evidence>
<sequence>MVTDLVTYTVDNEEKEPAIDAPRPRREPKPSKKKLAGLDDDSQCEDPKRKHARKESRTEKAKDCEELVDKEPVISDKKKHTSKKRKAVDSKNDNDSEIILVSNTNRVQNLLERRKHASCRSNEVVEVEEVAEVHANKINLPSGSVQLNPQPTADPVQIISKPQLQPTDAVKSRDSNLRNQPVDTFQQRYTGNIHNKITQLTANEQNREGTFFPPQQSSPSLVTPASRFQFSSPSMGSSHTVSTSPSLSHSSKSSPPQVLSPPDIPQQEFSISRSLSHCSDYNVPEWEVPMGYPSRNTINLHQLQTGRGHIQKDDSSQGMPPLSDVINPCPNCQPLLQSLSSRLNNLEAEVEKLRRKQRRGKALAPVFENEVAEKEDPNEERFNGFTKEALVKSIEDTTDGKSAVEALAKKLFTPNELQSSSVTGFQCNKAYESRPGLSPSRRSLLESIVLKKNFLAATRSSVRKDLGLVLKKARASKENNKAKCKGQEPRKL</sequence>
<feature type="compositionally biased region" description="Low complexity" evidence="2">
    <location>
        <begin position="231"/>
        <end position="257"/>
    </location>
</feature>
<dbReference type="EMBL" id="CALNXI010000116">
    <property type="protein sequence ID" value="CAH3019469.1"/>
    <property type="molecule type" value="Genomic_DNA"/>
</dbReference>
<feature type="compositionally biased region" description="Basic residues" evidence="2">
    <location>
        <begin position="77"/>
        <end position="86"/>
    </location>
</feature>
<feature type="compositionally biased region" description="Basic and acidic residues" evidence="2">
    <location>
        <begin position="55"/>
        <end position="76"/>
    </location>
</feature>
<feature type="compositionally biased region" description="Polar residues" evidence="2">
    <location>
        <begin position="213"/>
        <end position="230"/>
    </location>
</feature>
<dbReference type="Proteomes" id="UP001159427">
    <property type="component" value="Unassembled WGS sequence"/>
</dbReference>
<evidence type="ECO:0000256" key="1">
    <source>
        <dbReference type="SAM" id="Coils"/>
    </source>
</evidence>
<feature type="region of interest" description="Disordered" evidence="2">
    <location>
        <begin position="208"/>
        <end position="265"/>
    </location>
</feature>
<keyword evidence="1" id="KW-0175">Coiled coil</keyword>
<reference evidence="3 4" key="1">
    <citation type="submission" date="2022-05" db="EMBL/GenBank/DDBJ databases">
        <authorList>
            <consortium name="Genoscope - CEA"/>
            <person name="William W."/>
        </authorList>
    </citation>
    <scope>NUCLEOTIDE SEQUENCE [LARGE SCALE GENOMIC DNA]</scope>
</reference>
<name>A0ABN8LUH6_9CNID</name>